<protein>
    <submittedName>
        <fullName evidence="1">Secreted protein</fullName>
    </submittedName>
</protein>
<dbReference type="InterPro" id="IPR038081">
    <property type="entry name" value="CalX-like_sf"/>
</dbReference>
<dbReference type="EMBL" id="ADZX01000910">
    <property type="protein sequence ID" value="EFK95038.1"/>
    <property type="molecule type" value="Genomic_DNA"/>
</dbReference>
<dbReference type="SUPFAM" id="SSF141072">
    <property type="entry name" value="CalX-like"/>
    <property type="match status" value="1"/>
</dbReference>
<organism evidence="1">
    <name type="scientific">sediment metagenome</name>
    <dbReference type="NCBI Taxonomy" id="749907"/>
    <lineage>
        <taxon>unclassified sequences</taxon>
        <taxon>metagenomes</taxon>
        <taxon>ecological metagenomes</taxon>
    </lineage>
</organism>
<dbReference type="InterPro" id="IPR011050">
    <property type="entry name" value="Pectin_lyase_fold/virulence"/>
</dbReference>
<accession>D9PN18</accession>
<evidence type="ECO:0000313" key="1">
    <source>
        <dbReference type="EMBL" id="EFK95038.1"/>
    </source>
</evidence>
<dbReference type="InterPro" id="IPR036439">
    <property type="entry name" value="Dockerin_dom_sf"/>
</dbReference>
<name>D9PN18_9ZZZZ</name>
<dbReference type="InterPro" id="IPR012334">
    <property type="entry name" value="Pectin_lyas_fold"/>
</dbReference>
<gene>
    <name evidence="1" type="ORF">LDC_2947</name>
</gene>
<dbReference type="SUPFAM" id="SSF51126">
    <property type="entry name" value="Pectin lyase-like"/>
    <property type="match status" value="1"/>
</dbReference>
<sequence length="774" mass="85184">MGKKILLFIIFFLTSSITVFPAFLTDLNQDGYANGDDLNHLKTDFLKSTVDAVNTLSDINGDGTILILDIGILMSNWQKTSRDTYLHFTSSSYFKSQENVATISIKRNFSTIPSTVRLIIAGGKESSEDFGLGKNFIGSGIWSNDGYETNSTTVSFAVGELKKDITITLFNNPTVELNRVMELSLGQPSEGVVSGATKTITIIDDTLTAGTYIDVSTPGYGLTAMTKGSDESTKLQAIINYIKANKNSCGVIYFPSATYYLRNIKLSQGITFVGQDKNTTILKRPDDQSLTYLNVWMFDNGSYICRYSGDSDSRPIAFFKITIDGNEPNNPIQDGQTAGDREHTFTIYCAADSTKPGRTRMCFEQVVIQNTMTDGITVNRNGDVRVYSSTFKNCIRGSVTMNGGNSISRMKNVVAIGTSSVLGQFSPFSAIHLEYAGIGNSGYMLNPDAQWLELDNVSCDALWVMAGYQPCARVGINAKHSHFNGQFVLEQGTTTKPHNSVWENCSFDSDVSEGSGEFGKGSYITRIGSFTATFRNCTFTACAIKRRTTIFPAYAFFIAYQRVSNTSPNVTFENCNFLGDASLCGYPAERVGLKIGNCDESTTAITISGGSIDSEYFTHGFYLGCASDDRYSGALTINNVSVHLSSANSFFLRMEQQYAVKPITLNIENITDFSGANWFDYKGTRVVDTIKHTNVTLNSSQAGVWSWSDLRNAPVNWQGFRHIVGENTPDGNANGLPKDEWNSKYVVKQSSNMGFHYYHWGKPTTNETTTWTAK</sequence>
<dbReference type="GO" id="GO:0000272">
    <property type="term" value="P:polysaccharide catabolic process"/>
    <property type="evidence" value="ECO:0007669"/>
    <property type="project" value="InterPro"/>
</dbReference>
<reference evidence="1" key="1">
    <citation type="submission" date="2010-07" db="EMBL/GenBank/DDBJ databases">
        <authorList>
            <consortium name="CONSOLIDER consortium CSD2007-00005"/>
            <person name="Guazzaroni M.-E."/>
            <person name="Richter M."/>
            <person name="Garcia-Salamanca A."/>
            <person name="Yarza P."/>
            <person name="Ferrer M."/>
        </authorList>
    </citation>
    <scope>NUCLEOTIDE SEQUENCE</scope>
</reference>
<proteinExistence type="predicted"/>
<dbReference type="SUPFAM" id="SSF63446">
    <property type="entry name" value="Type I dockerin domain"/>
    <property type="match status" value="1"/>
</dbReference>
<dbReference type="Gene3D" id="1.10.1330.10">
    <property type="entry name" value="Dockerin domain"/>
    <property type="match status" value="1"/>
</dbReference>
<dbReference type="AlphaFoldDB" id="D9PN18"/>
<comment type="caution">
    <text evidence="1">The sequence shown here is derived from an EMBL/GenBank/DDBJ whole genome shotgun (WGS) entry which is preliminary data.</text>
</comment>
<dbReference type="Gene3D" id="2.60.40.2030">
    <property type="match status" value="1"/>
</dbReference>
<reference evidence="1" key="2">
    <citation type="journal article" date="2011" name="Microb. Ecol.">
        <title>Taxonomic and Functional Metagenomic Profiling of the Microbial Community in the Anoxic Sediment of a Sub-saline Shallow Lake (Laguna de Carrizo, Central Spain).</title>
        <authorList>
            <person name="Ferrer M."/>
            <person name="Guazzaroni M.E."/>
            <person name="Richter M."/>
            <person name="Garcia-Salamanca A."/>
            <person name="Yarza P."/>
            <person name="Suarez-Suarez A."/>
            <person name="Solano J."/>
            <person name="Alcaide M."/>
            <person name="van Dillewijn P."/>
            <person name="Molina-Henares M.A."/>
            <person name="Lopez-Cortes N."/>
            <person name="Al-Ramahi Y."/>
            <person name="Guerrero C."/>
            <person name="Acosta A."/>
            <person name="de Eugenio L.I."/>
            <person name="Martinez V."/>
            <person name="Marques S."/>
            <person name="Rojo F."/>
            <person name="Santero E."/>
            <person name="Genilloud O."/>
            <person name="Perez-Perez J."/>
            <person name="Rossello-Mora R."/>
            <person name="Ramos J.L."/>
        </authorList>
    </citation>
    <scope>NUCLEOTIDE SEQUENCE</scope>
</reference>
<dbReference type="Gene3D" id="2.160.20.10">
    <property type="entry name" value="Single-stranded right-handed beta-helix, Pectin lyase-like"/>
    <property type="match status" value="1"/>
</dbReference>